<evidence type="ECO:0000313" key="3">
    <source>
        <dbReference type="Proteomes" id="UP000078240"/>
    </source>
</evidence>
<comment type="caution">
    <text evidence="2">The sequence shown here is derived from an EMBL/GenBank/DDBJ whole genome shotgun (WGS) entry which is preliminary data.</text>
</comment>
<organism evidence="2 3">
    <name type="scientific">Purpureocillium lilacinum</name>
    <name type="common">Paecilomyces lilacinus</name>
    <dbReference type="NCBI Taxonomy" id="33203"/>
    <lineage>
        <taxon>Eukaryota</taxon>
        <taxon>Fungi</taxon>
        <taxon>Dikarya</taxon>
        <taxon>Ascomycota</taxon>
        <taxon>Pezizomycotina</taxon>
        <taxon>Sordariomycetes</taxon>
        <taxon>Hypocreomycetidae</taxon>
        <taxon>Hypocreales</taxon>
        <taxon>Ophiocordycipitaceae</taxon>
        <taxon>Purpureocillium</taxon>
    </lineage>
</organism>
<name>A0A179HBQ1_PURLI</name>
<dbReference type="Proteomes" id="UP000078240">
    <property type="component" value="Unassembled WGS sequence"/>
</dbReference>
<feature type="region of interest" description="Disordered" evidence="1">
    <location>
        <begin position="1"/>
        <end position="43"/>
    </location>
</feature>
<reference evidence="2 3" key="1">
    <citation type="submission" date="2016-01" db="EMBL/GenBank/DDBJ databases">
        <title>Biosynthesis of antibiotic leucinostatins and their inhibition on Phytophthora in bio-control Purpureocillium lilacinum.</title>
        <authorList>
            <person name="Wang G."/>
            <person name="Liu Z."/>
            <person name="Lin R."/>
            <person name="Li E."/>
            <person name="Mao Z."/>
            <person name="Ling J."/>
            <person name="Yin W."/>
            <person name="Xie B."/>
        </authorList>
    </citation>
    <scope>NUCLEOTIDE SEQUENCE [LARGE SCALE GENOMIC DNA]</scope>
    <source>
        <strain evidence="2">PLBJ-1</strain>
    </source>
</reference>
<proteinExistence type="predicted"/>
<gene>
    <name evidence="2" type="ORF">VFPBJ_01020</name>
</gene>
<feature type="compositionally biased region" description="Basic and acidic residues" evidence="1">
    <location>
        <begin position="24"/>
        <end position="34"/>
    </location>
</feature>
<sequence length="89" mass="9276">MPGHQSHPSPDSHAIGLGMTRAWLDQKRGADRPAQRGAQNSTMYLLPTGTSAVDAEVGCPRCFACPAGNGLENLNRIAGGAPGWHLACP</sequence>
<dbReference type="EMBL" id="LSBH01000001">
    <property type="protein sequence ID" value="OAQ86980.1"/>
    <property type="molecule type" value="Genomic_DNA"/>
</dbReference>
<protein>
    <submittedName>
        <fullName evidence="2">Uncharacterized protein</fullName>
    </submittedName>
</protein>
<dbReference type="AlphaFoldDB" id="A0A179HBQ1"/>
<evidence type="ECO:0000313" key="2">
    <source>
        <dbReference type="EMBL" id="OAQ86980.1"/>
    </source>
</evidence>
<accession>A0A179HBQ1</accession>
<evidence type="ECO:0000256" key="1">
    <source>
        <dbReference type="SAM" id="MobiDB-lite"/>
    </source>
</evidence>